<dbReference type="InterPro" id="IPR036812">
    <property type="entry name" value="NAD(P)_OxRdtase_dom_sf"/>
</dbReference>
<reference evidence="3" key="1">
    <citation type="journal article" date="2019" name="Int. J. Syst. Evol. Microbiol.">
        <title>The Global Catalogue of Microorganisms (GCM) 10K type strain sequencing project: providing services to taxonomists for standard genome sequencing and annotation.</title>
        <authorList>
            <consortium name="The Broad Institute Genomics Platform"/>
            <consortium name="The Broad Institute Genome Sequencing Center for Infectious Disease"/>
            <person name="Wu L."/>
            <person name="Ma J."/>
        </authorList>
    </citation>
    <scope>NUCLEOTIDE SEQUENCE [LARGE SCALE GENOMIC DNA]</scope>
    <source>
        <strain evidence="3">CGMCC 4.7152</strain>
    </source>
</reference>
<gene>
    <name evidence="2" type="ORF">ACFPIJ_11095</name>
</gene>
<organism evidence="2 3">
    <name type="scientific">Dactylosporangium cerinum</name>
    <dbReference type="NCBI Taxonomy" id="1434730"/>
    <lineage>
        <taxon>Bacteria</taxon>
        <taxon>Bacillati</taxon>
        <taxon>Actinomycetota</taxon>
        <taxon>Actinomycetes</taxon>
        <taxon>Micromonosporales</taxon>
        <taxon>Micromonosporaceae</taxon>
        <taxon>Dactylosporangium</taxon>
    </lineage>
</organism>
<dbReference type="Gene3D" id="3.20.20.100">
    <property type="entry name" value="NADP-dependent oxidoreductase domain"/>
    <property type="match status" value="1"/>
</dbReference>
<dbReference type="InterPro" id="IPR023210">
    <property type="entry name" value="NADP_OxRdtase_dom"/>
</dbReference>
<dbReference type="Proteomes" id="UP001595912">
    <property type="component" value="Unassembled WGS sequence"/>
</dbReference>
<evidence type="ECO:0000259" key="1">
    <source>
        <dbReference type="Pfam" id="PF00248"/>
    </source>
</evidence>
<dbReference type="EMBL" id="JBHSIU010000011">
    <property type="protein sequence ID" value="MFC4998380.1"/>
    <property type="molecule type" value="Genomic_DNA"/>
</dbReference>
<proteinExistence type="predicted"/>
<dbReference type="PANTHER" id="PTHR42686:SF1">
    <property type="entry name" value="GH17980P-RELATED"/>
    <property type="match status" value="1"/>
</dbReference>
<protein>
    <submittedName>
        <fullName evidence="2">Aldo/keto reductase</fullName>
    </submittedName>
</protein>
<evidence type="ECO:0000313" key="2">
    <source>
        <dbReference type="EMBL" id="MFC4998380.1"/>
    </source>
</evidence>
<dbReference type="SUPFAM" id="SSF51430">
    <property type="entry name" value="NAD(P)-linked oxidoreductase"/>
    <property type="match status" value="1"/>
</dbReference>
<sequence length="331" mass="35580">MTRRPLPRRPAVGLTALGFGAAQGGNLYRATTDETFAATVDAAWEAGIRYFDTAPHYGLGLSERRLGTALRSTPRDDYVISTKVGRLLVPSPDTAHLRDPEGFDVAATHRRHWDFSRDGVRRSLEASLTRTGLDRIDIVYLHDPDEHWRQAATEAVPALAELRDQGVIGAVGAGMNQTAMLARFVQETDIDVVMCAGRYTLLEQGARHDLLPAAQRHGVGVVIAGAYNSGLLATDRPPADATYNYQQASAELIRRATRIASVCAAHGVTLPEAALAFVRPHPAVVAIVVGMADPEQVTQTLHRANATVPDALWPALRAAGLLEAPAGPAQR</sequence>
<dbReference type="CDD" id="cd19152">
    <property type="entry name" value="AKR_AKR15A"/>
    <property type="match status" value="1"/>
</dbReference>
<evidence type="ECO:0000313" key="3">
    <source>
        <dbReference type="Proteomes" id="UP001595912"/>
    </source>
</evidence>
<name>A0ABV9VPU9_9ACTN</name>
<dbReference type="InterPro" id="IPR020471">
    <property type="entry name" value="AKR"/>
</dbReference>
<keyword evidence="3" id="KW-1185">Reference proteome</keyword>
<feature type="domain" description="NADP-dependent oxidoreductase" evidence="1">
    <location>
        <begin position="17"/>
        <end position="316"/>
    </location>
</feature>
<accession>A0ABV9VPU9</accession>
<dbReference type="PANTHER" id="PTHR42686">
    <property type="entry name" value="GH17980P-RELATED"/>
    <property type="match status" value="1"/>
</dbReference>
<dbReference type="Pfam" id="PF00248">
    <property type="entry name" value="Aldo_ket_red"/>
    <property type="match status" value="1"/>
</dbReference>
<comment type="caution">
    <text evidence="2">The sequence shown here is derived from an EMBL/GenBank/DDBJ whole genome shotgun (WGS) entry which is preliminary data.</text>
</comment>
<dbReference type="RefSeq" id="WP_380114633.1">
    <property type="nucleotide sequence ID" value="NZ_JBHSIU010000011.1"/>
</dbReference>